<dbReference type="EMBL" id="OB662383">
    <property type="protein sequence ID" value="CAD7229972.1"/>
    <property type="molecule type" value="Genomic_DNA"/>
</dbReference>
<dbReference type="Pfam" id="PF07486">
    <property type="entry name" value="Hydrolase_2"/>
    <property type="match status" value="1"/>
</dbReference>
<dbReference type="GO" id="GO:0016787">
    <property type="term" value="F:hydrolase activity"/>
    <property type="evidence" value="ECO:0007669"/>
    <property type="project" value="InterPro"/>
</dbReference>
<organism evidence="1">
    <name type="scientific">Cyprideis torosa</name>
    <dbReference type="NCBI Taxonomy" id="163714"/>
    <lineage>
        <taxon>Eukaryota</taxon>
        <taxon>Metazoa</taxon>
        <taxon>Ecdysozoa</taxon>
        <taxon>Arthropoda</taxon>
        <taxon>Crustacea</taxon>
        <taxon>Oligostraca</taxon>
        <taxon>Ostracoda</taxon>
        <taxon>Podocopa</taxon>
        <taxon>Podocopida</taxon>
        <taxon>Cytherocopina</taxon>
        <taxon>Cytheroidea</taxon>
        <taxon>Cytherideidae</taxon>
        <taxon>Cyprideis</taxon>
    </lineage>
</organism>
<reference evidence="1" key="1">
    <citation type="submission" date="2020-11" db="EMBL/GenBank/DDBJ databases">
        <authorList>
            <person name="Tran Van P."/>
        </authorList>
    </citation>
    <scope>NUCLEOTIDE SEQUENCE</scope>
</reference>
<accession>A0A7R8WJT7</accession>
<proteinExistence type="predicted"/>
<protein>
    <submittedName>
        <fullName evidence="1">Uncharacterized protein</fullName>
    </submittedName>
</protein>
<evidence type="ECO:0000313" key="1">
    <source>
        <dbReference type="EMBL" id="CAD7229972.1"/>
    </source>
</evidence>
<dbReference type="InterPro" id="IPR011105">
    <property type="entry name" value="Cell_wall_hydrolase_SleB"/>
</dbReference>
<name>A0A7R8WJT7_9CRUS</name>
<dbReference type="OrthoDB" id="9983162at2759"/>
<sequence length="142" mass="15933">MAHGPAKMTLSSNAQNVLAATVYEEARGEPKKGQTAVVHVIRNRVNANREYWGGGTVEGVCLKEGQFECWNGRDVGGTINQIKNTDDFREIHCHVGNAWRMSDITQGSDHYNNPDKEGYPSWTKNCTKTMKIGNHQFYRSNC</sequence>
<gene>
    <name evidence="1" type="ORF">CTOB1V02_LOCUS7837</name>
</gene>
<dbReference type="InterPro" id="IPR042047">
    <property type="entry name" value="SleB_dom1"/>
</dbReference>
<dbReference type="Gene3D" id="6.20.240.60">
    <property type="match status" value="1"/>
</dbReference>
<dbReference type="AlphaFoldDB" id="A0A7R8WJT7"/>
<dbReference type="Gene3D" id="1.10.10.2520">
    <property type="entry name" value="Cell wall hydrolase SleB, domain 1"/>
    <property type="match status" value="1"/>
</dbReference>